<feature type="region of interest" description="Disordered" evidence="3">
    <location>
        <begin position="232"/>
        <end position="344"/>
    </location>
</feature>
<accession>A0A452YIJ2</accession>
<evidence type="ECO:0000256" key="1">
    <source>
        <dbReference type="ARBA" id="ARBA00005814"/>
    </source>
</evidence>
<dbReference type="EnsemblPlants" id="AET1Gv20423600.7">
    <property type="protein sequence ID" value="AET1Gv20423600.7"/>
    <property type="gene ID" value="AET1Gv20423600"/>
</dbReference>
<dbReference type="AlphaFoldDB" id="A0A452YIJ2"/>
<protein>
    <submittedName>
        <fullName evidence="5">Uncharacterized protein</fullName>
    </submittedName>
</protein>
<feature type="compositionally biased region" description="Low complexity" evidence="3">
    <location>
        <begin position="335"/>
        <end position="344"/>
    </location>
</feature>
<keyword evidence="2" id="KW-0813">Transport</keyword>
<reference evidence="5" key="4">
    <citation type="submission" date="2019-03" db="UniProtKB">
        <authorList>
            <consortium name="EnsemblPlants"/>
        </authorList>
    </citation>
    <scope>IDENTIFICATION</scope>
</reference>
<reference evidence="5" key="5">
    <citation type="journal article" date="2021" name="G3 (Bethesda)">
        <title>Aegilops tauschii genome assembly Aet v5.0 features greater sequence contiguity and improved annotation.</title>
        <authorList>
            <person name="Wang L."/>
            <person name="Zhu T."/>
            <person name="Rodriguez J.C."/>
            <person name="Deal K.R."/>
            <person name="Dubcovsky J."/>
            <person name="McGuire P.E."/>
            <person name="Lux T."/>
            <person name="Spannagl M."/>
            <person name="Mayer K.F.X."/>
            <person name="Baldrich P."/>
            <person name="Meyers B.C."/>
            <person name="Huo N."/>
            <person name="Gu Y.Q."/>
            <person name="Zhou H."/>
            <person name="Devos K.M."/>
            <person name="Bennetzen J.L."/>
            <person name="Unver T."/>
            <person name="Budak H."/>
            <person name="Gulick P.J."/>
            <person name="Galiba G."/>
            <person name="Kalapos B."/>
            <person name="Nelson D.R."/>
            <person name="Li P."/>
            <person name="You F.M."/>
            <person name="Luo M.C."/>
            <person name="Dvorak J."/>
        </authorList>
    </citation>
    <scope>NUCLEOTIDE SEQUENCE [LARGE SCALE GENOMIC DNA]</scope>
    <source>
        <strain evidence="5">cv. AL8/78</strain>
    </source>
</reference>
<dbReference type="InterPro" id="IPR052215">
    <property type="entry name" value="Plant_ABCG"/>
</dbReference>
<feature type="compositionally biased region" description="Basic residues" evidence="3">
    <location>
        <begin position="165"/>
        <end position="189"/>
    </location>
</feature>
<dbReference type="PROSITE" id="PS51257">
    <property type="entry name" value="PROKAR_LIPOPROTEIN"/>
    <property type="match status" value="1"/>
</dbReference>
<feature type="region of interest" description="Disordered" evidence="3">
    <location>
        <begin position="165"/>
        <end position="191"/>
    </location>
</feature>
<evidence type="ECO:0000256" key="3">
    <source>
        <dbReference type="SAM" id="MobiDB-lite"/>
    </source>
</evidence>
<evidence type="ECO:0000256" key="2">
    <source>
        <dbReference type="ARBA" id="ARBA00022448"/>
    </source>
</evidence>
<dbReference type="Proteomes" id="UP000015105">
    <property type="component" value="Chromosome 1D"/>
</dbReference>
<feature type="transmembrane region" description="Helical" evidence="4">
    <location>
        <begin position="40"/>
        <end position="61"/>
    </location>
</feature>
<keyword evidence="4" id="KW-1133">Transmembrane helix</keyword>
<organism evidence="5 6">
    <name type="scientific">Aegilops tauschii subsp. strangulata</name>
    <name type="common">Goatgrass</name>
    <dbReference type="NCBI Taxonomy" id="200361"/>
    <lineage>
        <taxon>Eukaryota</taxon>
        <taxon>Viridiplantae</taxon>
        <taxon>Streptophyta</taxon>
        <taxon>Embryophyta</taxon>
        <taxon>Tracheophyta</taxon>
        <taxon>Spermatophyta</taxon>
        <taxon>Magnoliopsida</taxon>
        <taxon>Liliopsida</taxon>
        <taxon>Poales</taxon>
        <taxon>Poaceae</taxon>
        <taxon>BOP clade</taxon>
        <taxon>Pooideae</taxon>
        <taxon>Triticodae</taxon>
        <taxon>Triticeae</taxon>
        <taxon>Triticinae</taxon>
        <taxon>Aegilops</taxon>
    </lineage>
</organism>
<proteinExistence type="inferred from homology"/>
<feature type="compositionally biased region" description="Basic and acidic residues" evidence="3">
    <location>
        <begin position="255"/>
        <end position="265"/>
    </location>
</feature>
<dbReference type="PANTHER" id="PTHR48042">
    <property type="entry name" value="ABC TRANSPORTER G FAMILY MEMBER 11"/>
    <property type="match status" value="1"/>
</dbReference>
<keyword evidence="4" id="KW-0812">Transmembrane</keyword>
<evidence type="ECO:0000313" key="5">
    <source>
        <dbReference type="EnsemblPlants" id="AET1Gv20423600.7"/>
    </source>
</evidence>
<reference evidence="5" key="3">
    <citation type="journal article" date="2017" name="Nature">
        <title>Genome sequence of the progenitor of the wheat D genome Aegilops tauschii.</title>
        <authorList>
            <person name="Luo M.C."/>
            <person name="Gu Y.Q."/>
            <person name="Puiu D."/>
            <person name="Wang H."/>
            <person name="Twardziok S.O."/>
            <person name="Deal K.R."/>
            <person name="Huo N."/>
            <person name="Zhu T."/>
            <person name="Wang L."/>
            <person name="Wang Y."/>
            <person name="McGuire P.E."/>
            <person name="Liu S."/>
            <person name="Long H."/>
            <person name="Ramasamy R.K."/>
            <person name="Rodriguez J.C."/>
            <person name="Van S.L."/>
            <person name="Yuan L."/>
            <person name="Wang Z."/>
            <person name="Xia Z."/>
            <person name="Xiao L."/>
            <person name="Anderson O.D."/>
            <person name="Ouyang S."/>
            <person name="Liang Y."/>
            <person name="Zimin A.V."/>
            <person name="Pertea G."/>
            <person name="Qi P."/>
            <person name="Bennetzen J.L."/>
            <person name="Dai X."/>
            <person name="Dawson M.W."/>
            <person name="Muller H.G."/>
            <person name="Kugler K."/>
            <person name="Rivarola-Duarte L."/>
            <person name="Spannagl M."/>
            <person name="Mayer K.F.X."/>
            <person name="Lu F.H."/>
            <person name="Bevan M.W."/>
            <person name="Leroy P."/>
            <person name="Li P."/>
            <person name="You F.M."/>
            <person name="Sun Q."/>
            <person name="Liu Z."/>
            <person name="Lyons E."/>
            <person name="Wicker T."/>
            <person name="Salzberg S.L."/>
            <person name="Devos K.M."/>
            <person name="Dvorak J."/>
        </authorList>
    </citation>
    <scope>NUCLEOTIDE SEQUENCE [LARGE SCALE GENOMIC DNA]</scope>
    <source>
        <strain evidence="5">cv. AL8/78</strain>
    </source>
</reference>
<reference evidence="6" key="1">
    <citation type="journal article" date="2014" name="Science">
        <title>Ancient hybridizations among the ancestral genomes of bread wheat.</title>
        <authorList>
            <consortium name="International Wheat Genome Sequencing Consortium,"/>
            <person name="Marcussen T."/>
            <person name="Sandve S.R."/>
            <person name="Heier L."/>
            <person name="Spannagl M."/>
            <person name="Pfeifer M."/>
            <person name="Jakobsen K.S."/>
            <person name="Wulff B.B."/>
            <person name="Steuernagel B."/>
            <person name="Mayer K.F."/>
            <person name="Olsen O.A."/>
        </authorList>
    </citation>
    <scope>NUCLEOTIDE SEQUENCE [LARGE SCALE GENOMIC DNA]</scope>
    <source>
        <strain evidence="6">cv. AL8/78</strain>
    </source>
</reference>
<comment type="similarity">
    <text evidence="1">Belongs to the ABC transporter superfamily. ABCG family. Eye pigment precursor importer (TC 3.A.1.204) subfamily.</text>
</comment>
<evidence type="ECO:0000313" key="6">
    <source>
        <dbReference type="Proteomes" id="UP000015105"/>
    </source>
</evidence>
<name>A0A452YIJ2_AEGTS</name>
<feature type="compositionally biased region" description="Basic and acidic residues" evidence="3">
    <location>
        <begin position="286"/>
        <end position="307"/>
    </location>
</feature>
<evidence type="ECO:0000256" key="4">
    <source>
        <dbReference type="SAM" id="Phobius"/>
    </source>
</evidence>
<reference evidence="6" key="2">
    <citation type="journal article" date="2017" name="Nat. Plants">
        <title>The Aegilops tauschii genome reveals multiple impacts of transposons.</title>
        <authorList>
            <person name="Zhao G."/>
            <person name="Zou C."/>
            <person name="Li K."/>
            <person name="Wang K."/>
            <person name="Li T."/>
            <person name="Gao L."/>
            <person name="Zhang X."/>
            <person name="Wang H."/>
            <person name="Yang Z."/>
            <person name="Liu X."/>
            <person name="Jiang W."/>
            <person name="Mao L."/>
            <person name="Kong X."/>
            <person name="Jiao Y."/>
            <person name="Jia J."/>
        </authorList>
    </citation>
    <scope>NUCLEOTIDE SEQUENCE [LARGE SCALE GENOMIC DNA]</scope>
    <source>
        <strain evidence="6">cv. AL8/78</strain>
    </source>
</reference>
<sequence length="344" mass="37606">MARVKGTVLDAGGSQASFGMQACTLTKRSFVNMSRDFGYYWLRLVIYIVVTVCIGSIYLNVGTKYNSIMNSGTGRVRVLHLRLRHVHVDRRVPVFRGGHEGVPEGAAERALRRAGVRDQQHAVGDAVPDPHHLPVGDTVLLHGAPPPGLHALRLLRALPLRQRHRRREPHDGHRQHHPQLPHGHHHRRRESGDIHAGVGVLQAPARHPEALLEVPHVLYQLPLLGTAGAVPERPGGAGVRQPGRGAAQDPGGVHPGERVPDRREPLQVAGPVRALRHDRHLPPALLRHDQGQRGRDAVGARLHRQEEGAAQAQGGGARHDPDALAARLRRRRRAGAAGRSSVRP</sequence>
<keyword evidence="6" id="KW-1185">Reference proteome</keyword>
<dbReference type="Gramene" id="AET1Gv20423600.7">
    <property type="protein sequence ID" value="AET1Gv20423600.7"/>
    <property type="gene ID" value="AET1Gv20423600"/>
</dbReference>
<dbReference type="PANTHER" id="PTHR48042:SF11">
    <property type="entry name" value="ABC TRANSPORTER G FAMILY MEMBER 11"/>
    <property type="match status" value="1"/>
</dbReference>
<keyword evidence="4" id="KW-0472">Membrane</keyword>